<dbReference type="PANTHER" id="PTHR48104">
    <property type="entry name" value="METACASPASE-4"/>
    <property type="match status" value="1"/>
</dbReference>
<feature type="region of interest" description="Disordered" evidence="2">
    <location>
        <begin position="335"/>
        <end position="354"/>
    </location>
</feature>
<dbReference type="Pfam" id="PF00656">
    <property type="entry name" value="Peptidase_C14"/>
    <property type="match status" value="1"/>
</dbReference>
<dbReference type="Gene3D" id="3.40.50.12660">
    <property type="match status" value="1"/>
</dbReference>
<dbReference type="InterPro" id="IPR029030">
    <property type="entry name" value="Caspase-like_dom_sf"/>
</dbReference>
<evidence type="ECO:0000313" key="4">
    <source>
        <dbReference type="EMBL" id="KAK6156842.1"/>
    </source>
</evidence>
<dbReference type="InterPro" id="IPR050452">
    <property type="entry name" value="Metacaspase"/>
</dbReference>
<gene>
    <name evidence="4" type="ORF">DH2020_011090</name>
</gene>
<name>A0ABR0XCD0_REHGL</name>
<sequence>MASWRLSCRFCGRPTLVPVDAQTLCCTTCRRITTLQSNSNGYLPSGANGNFNTMSGNTYATNPGYAGHGRPNLWNMVRVQLQPQNAPQPPAAHGRKRAVLCGITYKGHSKSLKGSINDVLYMKKLLLERFGFPGSSILVLTEEEDISHLPTKKNIRAAMRWLVQGCQPGDSMVFHYSGHGSQVRDRDGDELDGYDESLLPVDYETEGRIIDDEINATIVRPLPKGVKLHSIIDTCFSGTFLDLPNVCRINRDGFYKWEDHRSHAAYKGTSGGNAISISACDDHQNSGDTTAFTGAAVGAFTYSLVQTLKEIPKLTYGQLLNVMRKKIDAARQEVGLNSNEPHKSQEPQLSSSDKFEVYTREFSL</sequence>
<feature type="domain" description="Peptidase C14 caspase" evidence="3">
    <location>
        <begin position="95"/>
        <end position="352"/>
    </location>
</feature>
<evidence type="ECO:0000256" key="1">
    <source>
        <dbReference type="ARBA" id="ARBA00009005"/>
    </source>
</evidence>
<dbReference type="PANTHER" id="PTHR48104:SF17">
    <property type="entry name" value="METACASPASE-3"/>
    <property type="match status" value="1"/>
</dbReference>
<keyword evidence="5" id="KW-1185">Reference proteome</keyword>
<comment type="caution">
    <text evidence="4">The sequence shown here is derived from an EMBL/GenBank/DDBJ whole genome shotgun (WGS) entry which is preliminary data.</text>
</comment>
<protein>
    <recommendedName>
        <fullName evidence="3">Peptidase C14 caspase domain-containing protein</fullName>
    </recommendedName>
</protein>
<reference evidence="4 5" key="1">
    <citation type="journal article" date="2021" name="Comput. Struct. Biotechnol. J.">
        <title>De novo genome assembly of the potent medicinal plant Rehmannia glutinosa using nanopore technology.</title>
        <authorList>
            <person name="Ma L."/>
            <person name="Dong C."/>
            <person name="Song C."/>
            <person name="Wang X."/>
            <person name="Zheng X."/>
            <person name="Niu Y."/>
            <person name="Chen S."/>
            <person name="Feng W."/>
        </authorList>
    </citation>
    <scope>NUCLEOTIDE SEQUENCE [LARGE SCALE GENOMIC DNA]</scope>
    <source>
        <strain evidence="4">DH-2019</strain>
    </source>
</reference>
<dbReference type="Proteomes" id="UP001318860">
    <property type="component" value="Unassembled WGS sequence"/>
</dbReference>
<comment type="similarity">
    <text evidence="1">Belongs to the peptidase C14B family.</text>
</comment>
<evidence type="ECO:0000256" key="2">
    <source>
        <dbReference type="SAM" id="MobiDB-lite"/>
    </source>
</evidence>
<dbReference type="EMBL" id="JABTTQ020000005">
    <property type="protein sequence ID" value="KAK6156842.1"/>
    <property type="molecule type" value="Genomic_DNA"/>
</dbReference>
<dbReference type="SUPFAM" id="SSF52129">
    <property type="entry name" value="Caspase-like"/>
    <property type="match status" value="1"/>
</dbReference>
<dbReference type="InterPro" id="IPR011600">
    <property type="entry name" value="Pept_C14_caspase"/>
</dbReference>
<proteinExistence type="inferred from homology"/>
<organism evidence="4 5">
    <name type="scientific">Rehmannia glutinosa</name>
    <name type="common">Chinese foxglove</name>
    <dbReference type="NCBI Taxonomy" id="99300"/>
    <lineage>
        <taxon>Eukaryota</taxon>
        <taxon>Viridiplantae</taxon>
        <taxon>Streptophyta</taxon>
        <taxon>Embryophyta</taxon>
        <taxon>Tracheophyta</taxon>
        <taxon>Spermatophyta</taxon>
        <taxon>Magnoliopsida</taxon>
        <taxon>eudicotyledons</taxon>
        <taxon>Gunneridae</taxon>
        <taxon>Pentapetalae</taxon>
        <taxon>asterids</taxon>
        <taxon>lamiids</taxon>
        <taxon>Lamiales</taxon>
        <taxon>Orobanchaceae</taxon>
        <taxon>Rehmannieae</taxon>
        <taxon>Rehmannia</taxon>
    </lineage>
</organism>
<evidence type="ECO:0000313" key="5">
    <source>
        <dbReference type="Proteomes" id="UP001318860"/>
    </source>
</evidence>
<accession>A0ABR0XCD0</accession>
<evidence type="ECO:0000259" key="3">
    <source>
        <dbReference type="Pfam" id="PF00656"/>
    </source>
</evidence>